<protein>
    <submittedName>
        <fullName evidence="2">Nuclear transport factor 2 family protein</fullName>
    </submittedName>
    <submittedName>
        <fullName evidence="3">SnoaL-like domain-containing protein</fullName>
    </submittedName>
</protein>
<dbReference type="EMBL" id="FOWC01000007">
    <property type="protein sequence ID" value="SFP90649.1"/>
    <property type="molecule type" value="Genomic_DNA"/>
</dbReference>
<dbReference type="STRING" id="112413.SAMN05421854_107413"/>
<dbReference type="InterPro" id="IPR037401">
    <property type="entry name" value="SnoaL-like"/>
</dbReference>
<evidence type="ECO:0000313" key="5">
    <source>
        <dbReference type="Proteomes" id="UP000470404"/>
    </source>
</evidence>
<keyword evidence="5" id="KW-1185">Reference proteome</keyword>
<reference evidence="3 4" key="1">
    <citation type="submission" date="2016-10" db="EMBL/GenBank/DDBJ databases">
        <authorList>
            <person name="de Groot N.N."/>
        </authorList>
    </citation>
    <scope>NUCLEOTIDE SEQUENCE [LARGE SCALE GENOMIC DNA]</scope>
    <source>
        <strain evidence="3 4">DSM 44637</strain>
    </source>
</reference>
<dbReference type="SUPFAM" id="SSF54427">
    <property type="entry name" value="NTF2-like"/>
    <property type="match status" value="1"/>
</dbReference>
<evidence type="ECO:0000313" key="2">
    <source>
        <dbReference type="EMBL" id="NEC54755.1"/>
    </source>
</evidence>
<dbReference type="Pfam" id="PF12680">
    <property type="entry name" value="SnoaL_2"/>
    <property type="match status" value="1"/>
</dbReference>
<dbReference type="EMBL" id="JAAGNC010000030">
    <property type="protein sequence ID" value="NEC54755.1"/>
    <property type="molecule type" value="Genomic_DNA"/>
</dbReference>
<evidence type="ECO:0000313" key="4">
    <source>
        <dbReference type="Proteomes" id="UP000199137"/>
    </source>
</evidence>
<dbReference type="OrthoDB" id="9808719at2"/>
<feature type="domain" description="SnoaL-like" evidence="1">
    <location>
        <begin position="12"/>
        <end position="114"/>
    </location>
</feature>
<gene>
    <name evidence="2" type="ORF">G3I59_03870</name>
    <name evidence="3" type="ORF">SAMN05421854_107413</name>
</gene>
<dbReference type="AlphaFoldDB" id="A0A1I5U5V6"/>
<name>A0A1I5U5V6_9PSEU</name>
<dbReference type="InterPro" id="IPR032710">
    <property type="entry name" value="NTF2-like_dom_sf"/>
</dbReference>
<dbReference type="Proteomes" id="UP000470404">
    <property type="component" value="Unassembled WGS sequence"/>
</dbReference>
<evidence type="ECO:0000259" key="1">
    <source>
        <dbReference type="Pfam" id="PF12680"/>
    </source>
</evidence>
<dbReference type="Proteomes" id="UP000199137">
    <property type="component" value="Unassembled WGS sequence"/>
</dbReference>
<dbReference type="Gene3D" id="3.10.450.50">
    <property type="match status" value="1"/>
</dbReference>
<accession>A0A1I5U5V6</accession>
<reference evidence="2 5" key="2">
    <citation type="submission" date="2020-01" db="EMBL/GenBank/DDBJ databases">
        <title>Insect and environment-associated Actinomycetes.</title>
        <authorList>
            <person name="Currrie C."/>
            <person name="Chevrette M."/>
            <person name="Carlson C."/>
            <person name="Stubbendieck R."/>
            <person name="Wendt-Pienkowski E."/>
        </authorList>
    </citation>
    <scope>NUCLEOTIDE SEQUENCE [LARGE SCALE GENOMIC DNA]</scope>
    <source>
        <strain evidence="2 5">SID8386</strain>
    </source>
</reference>
<sequence>MTTTAPTAADLARRYLDVWNETDPQRRRQLVSEVFAPGAAYTDPLGAVAGQDEIDGFIGGAQAQFAGLVFSLPAEPDAHHDLARFQWHLSAPGNPEPIAIGFDVVEIAGGRIAKVHGFLDKIPG</sequence>
<proteinExistence type="predicted"/>
<evidence type="ECO:0000313" key="3">
    <source>
        <dbReference type="EMBL" id="SFP90649.1"/>
    </source>
</evidence>
<organism evidence="3 4">
    <name type="scientific">Amycolatopsis rubida</name>
    <dbReference type="NCBI Taxonomy" id="112413"/>
    <lineage>
        <taxon>Bacteria</taxon>
        <taxon>Bacillati</taxon>
        <taxon>Actinomycetota</taxon>
        <taxon>Actinomycetes</taxon>
        <taxon>Pseudonocardiales</taxon>
        <taxon>Pseudonocardiaceae</taxon>
        <taxon>Amycolatopsis</taxon>
    </lineage>
</organism>
<dbReference type="RefSeq" id="WP_067587302.1">
    <property type="nucleotide sequence ID" value="NZ_FOWC01000007.1"/>
</dbReference>